<dbReference type="SUPFAM" id="SSF55486">
    <property type="entry name" value="Metalloproteases ('zincins'), catalytic domain"/>
    <property type="match status" value="1"/>
</dbReference>
<reference evidence="1" key="1">
    <citation type="submission" date="2018-04" db="EMBL/GenBank/DDBJ databases">
        <title>Draft Genome Sequences of Chryseobacterium lactis NCTC11390T isolated from milk, Chryseobacterium oncorhynchi 701B-08T from rainbow trout, and Chryseobacterium viscerum 687B-08T from diseased fish.</title>
        <authorList>
            <person name="Jeong J.-J."/>
            <person name="Lee Y.J."/>
            <person name="Pathiraja D."/>
            <person name="Park B."/>
            <person name="Choi I.-G."/>
            <person name="Kim K.D."/>
        </authorList>
    </citation>
    <scope>NUCLEOTIDE SEQUENCE [LARGE SCALE GENOMIC DNA]</scope>
    <source>
        <strain evidence="1">701B-08</strain>
    </source>
</reference>
<dbReference type="GO" id="GO:0008237">
    <property type="term" value="F:metallopeptidase activity"/>
    <property type="evidence" value="ECO:0007669"/>
    <property type="project" value="InterPro"/>
</dbReference>
<keyword evidence="2" id="KW-1185">Reference proteome</keyword>
<sequence length="446" mass="50411">MSRTRIVKGTYTKISHEGHSMYSNANIITNAGAAITETGEKDGVSYGDPKNPPAGEIKAKCIVMFRPHANWSGEFGFDWLRAGDTGTKGDTWYRNIVGKYRNSSTNALQQIYYGGAFVKEAAEYSKLLNKFSNMTIFWKPKVNKQPYLYPVPYMTIYKGDTQKLSLKIEIEEEPKKLTIVHLKGKDDKNDYFKFNKDQITIKKGKYTLDNFLEITCLKSFSRDQIIEVWADDTVCGKIKILANDSAHQKQGKVLFIKVISSSGTGSTTGEAERLKNYMKQAYINVDVKSININLSSDANFIPKLRSNSGIHQYLDTKLRGAKFSDGSVVGNRYDDFYRVYFISEVIHLASGGYLLGQAQDIPSKTVFVLNLQDTATTAGVPFESVKTTATHELLHAIGLYHTFDNDGPLTFEKFHTDNIMDYYSQSTAIIAKQTYKWQWDILKKMI</sequence>
<dbReference type="InterPro" id="IPR024079">
    <property type="entry name" value="MetalloPept_cat_dom_sf"/>
</dbReference>
<gene>
    <name evidence="1" type="ORF">C1638_015920</name>
</gene>
<dbReference type="RefSeq" id="WP_109622591.1">
    <property type="nucleotide sequence ID" value="NZ_PPEI02000005.1"/>
</dbReference>
<organism evidence="1 2">
    <name type="scientific">Chryseobacterium oncorhynchi</name>
    <dbReference type="NCBI Taxonomy" id="741074"/>
    <lineage>
        <taxon>Bacteria</taxon>
        <taxon>Pseudomonadati</taxon>
        <taxon>Bacteroidota</taxon>
        <taxon>Flavobacteriia</taxon>
        <taxon>Flavobacteriales</taxon>
        <taxon>Weeksellaceae</taxon>
        <taxon>Chryseobacterium group</taxon>
        <taxon>Chryseobacterium</taxon>
    </lineage>
</organism>
<protein>
    <submittedName>
        <fullName evidence="1">Uncharacterized protein</fullName>
    </submittedName>
</protein>
<dbReference type="OrthoDB" id="6717961at2"/>
<dbReference type="Gene3D" id="3.40.390.10">
    <property type="entry name" value="Collagenase (Catalytic Domain)"/>
    <property type="match status" value="1"/>
</dbReference>
<proteinExistence type="predicted"/>
<dbReference type="Proteomes" id="UP000236182">
    <property type="component" value="Unassembled WGS sequence"/>
</dbReference>
<evidence type="ECO:0000313" key="1">
    <source>
        <dbReference type="EMBL" id="PWN62001.1"/>
    </source>
</evidence>
<name>A0A316WKP7_9FLAO</name>
<evidence type="ECO:0000313" key="2">
    <source>
        <dbReference type="Proteomes" id="UP000236182"/>
    </source>
</evidence>
<dbReference type="EMBL" id="PPEI02000005">
    <property type="protein sequence ID" value="PWN62001.1"/>
    <property type="molecule type" value="Genomic_DNA"/>
</dbReference>
<dbReference type="AlphaFoldDB" id="A0A316WKP7"/>
<accession>A0A316WKP7</accession>
<comment type="caution">
    <text evidence="1">The sequence shown here is derived from an EMBL/GenBank/DDBJ whole genome shotgun (WGS) entry which is preliminary data.</text>
</comment>